<dbReference type="InterPro" id="IPR015311">
    <property type="entry name" value="DFF40_C"/>
</dbReference>
<dbReference type="Proteomes" id="UP001152320">
    <property type="component" value="Chromosome 18"/>
</dbReference>
<evidence type="ECO:0000259" key="1">
    <source>
        <dbReference type="Pfam" id="PF09230"/>
    </source>
</evidence>
<dbReference type="GO" id="GO:0006309">
    <property type="term" value="P:apoptotic DNA fragmentation"/>
    <property type="evidence" value="ECO:0007669"/>
    <property type="project" value="InterPro"/>
</dbReference>
<keyword evidence="3" id="KW-1185">Reference proteome</keyword>
<dbReference type="PANTHER" id="PTHR13067">
    <property type="entry name" value="CASPASE-ACTIVATED DNASE"/>
    <property type="match status" value="1"/>
</dbReference>
<dbReference type="OrthoDB" id="9943677at2759"/>
<dbReference type="EMBL" id="JAIZAY010000018">
    <property type="protein sequence ID" value="KAJ8024842.1"/>
    <property type="molecule type" value="Genomic_DNA"/>
</dbReference>
<sequence>MDVTVRRVSGRPHQVKVKSFEDLKRKGSEGLKITIAMVWKMTIGNHDLNPKNYKNHLSTDKEVVFWTNLDKIMESLKVELNKSLKGNDEAHCIYNFFEMQLRGNLSDDKHDDEGWFKGLTKCDTKSEYMECKASSRIRKYYDKIADALKNINGYSDVEKVLRKFRTRLHKKKWHKALFGVTGRDADRKCDKEGKFICQGLYDKKNCPFHHTINPYRTREGRLQFQLWELDHR</sequence>
<dbReference type="InterPro" id="IPR044925">
    <property type="entry name" value="His-Me_finger_sf"/>
</dbReference>
<dbReference type="GO" id="GO:0004520">
    <property type="term" value="F:DNA endonuclease activity"/>
    <property type="evidence" value="ECO:0007669"/>
    <property type="project" value="InterPro"/>
</dbReference>
<dbReference type="PANTHER" id="PTHR13067:SF2">
    <property type="entry name" value="CASPASE-ACTIVATED DNASE"/>
    <property type="match status" value="1"/>
</dbReference>
<evidence type="ECO:0000313" key="3">
    <source>
        <dbReference type="Proteomes" id="UP001152320"/>
    </source>
</evidence>
<organism evidence="2 3">
    <name type="scientific">Holothuria leucospilota</name>
    <name type="common">Black long sea cucumber</name>
    <name type="synonym">Mertensiothuria leucospilota</name>
    <dbReference type="NCBI Taxonomy" id="206669"/>
    <lineage>
        <taxon>Eukaryota</taxon>
        <taxon>Metazoa</taxon>
        <taxon>Echinodermata</taxon>
        <taxon>Eleutherozoa</taxon>
        <taxon>Echinozoa</taxon>
        <taxon>Holothuroidea</taxon>
        <taxon>Aspidochirotacea</taxon>
        <taxon>Aspidochirotida</taxon>
        <taxon>Holothuriidae</taxon>
        <taxon>Holothuria</taxon>
    </lineage>
</organism>
<proteinExistence type="predicted"/>
<comment type="caution">
    <text evidence="2">The sequence shown here is derived from an EMBL/GenBank/DDBJ whole genome shotgun (WGS) entry which is preliminary data.</text>
</comment>
<dbReference type="Pfam" id="PF09230">
    <property type="entry name" value="DFF40"/>
    <property type="match status" value="1"/>
</dbReference>
<dbReference type="GO" id="GO:0016787">
    <property type="term" value="F:hydrolase activity"/>
    <property type="evidence" value="ECO:0007669"/>
    <property type="project" value="InterPro"/>
</dbReference>
<dbReference type="SUPFAM" id="SSF54060">
    <property type="entry name" value="His-Me finger endonucleases"/>
    <property type="match status" value="1"/>
</dbReference>
<accession>A0A9Q1BHF0</accession>
<evidence type="ECO:0000313" key="2">
    <source>
        <dbReference type="EMBL" id="KAJ8024842.1"/>
    </source>
</evidence>
<protein>
    <submittedName>
        <fullName evidence="2">DNA ation factor subunit beta</fullName>
    </submittedName>
</protein>
<name>A0A9Q1BHF0_HOLLE</name>
<gene>
    <name evidence="2" type="ORF">HOLleu_34869</name>
</gene>
<reference evidence="2" key="1">
    <citation type="submission" date="2021-10" db="EMBL/GenBank/DDBJ databases">
        <title>Tropical sea cucumber genome reveals ecological adaptation and Cuvierian tubules defense mechanism.</title>
        <authorList>
            <person name="Chen T."/>
        </authorList>
    </citation>
    <scope>NUCLEOTIDE SEQUENCE</scope>
    <source>
        <strain evidence="2">Nanhai2018</strain>
        <tissue evidence="2">Muscle</tissue>
    </source>
</reference>
<dbReference type="GO" id="GO:0005634">
    <property type="term" value="C:nucleus"/>
    <property type="evidence" value="ECO:0007669"/>
    <property type="project" value="InterPro"/>
</dbReference>
<feature type="domain" description="DNA fragmentation factor 40 C-terminal" evidence="1">
    <location>
        <begin position="105"/>
        <end position="232"/>
    </location>
</feature>
<dbReference type="GO" id="GO:0005737">
    <property type="term" value="C:cytoplasm"/>
    <property type="evidence" value="ECO:0007669"/>
    <property type="project" value="InterPro"/>
</dbReference>
<dbReference type="InterPro" id="IPR039729">
    <property type="entry name" value="DFF40"/>
</dbReference>
<dbReference type="AlphaFoldDB" id="A0A9Q1BHF0"/>